<feature type="region of interest" description="Disordered" evidence="1">
    <location>
        <begin position="167"/>
        <end position="190"/>
    </location>
</feature>
<feature type="transmembrane region" description="Helical" evidence="2">
    <location>
        <begin position="101"/>
        <end position="122"/>
    </location>
</feature>
<protein>
    <submittedName>
        <fullName evidence="3">Uncharacterized protein</fullName>
    </submittedName>
</protein>
<organism evidence="3 4">
    <name type="scientific">Pseudokineococcus basanitobsidens</name>
    <dbReference type="NCBI Taxonomy" id="1926649"/>
    <lineage>
        <taxon>Bacteria</taxon>
        <taxon>Bacillati</taxon>
        <taxon>Actinomycetota</taxon>
        <taxon>Actinomycetes</taxon>
        <taxon>Kineosporiales</taxon>
        <taxon>Kineosporiaceae</taxon>
        <taxon>Pseudokineococcus</taxon>
    </lineage>
</organism>
<feature type="transmembrane region" description="Helical" evidence="2">
    <location>
        <begin position="128"/>
        <end position="153"/>
    </location>
</feature>
<proteinExistence type="predicted"/>
<evidence type="ECO:0000313" key="4">
    <source>
        <dbReference type="Proteomes" id="UP001387100"/>
    </source>
</evidence>
<sequence length="190" mass="20079">MPITAADQPPSRRRLALPLTAGAALWAFAHYLLALPGAHDTAGIQTWALATSWVISTAGAALALVCTYLLARRLEIHLTSRDRTPQPPQPASSGRRRWSSATILIAVGAAVTALSQLLWVFVGPLPSWAFTLVDIVGGVVAPAALTLGIYLALRRLEDHLAGYHRGRAPKAPDAGGQRHASGLTSPYVIS</sequence>
<gene>
    <name evidence="3" type="ORF">WDZ17_14390</name>
</gene>
<comment type="caution">
    <text evidence="3">The sequence shown here is derived from an EMBL/GenBank/DDBJ whole genome shotgun (WGS) entry which is preliminary data.</text>
</comment>
<keyword evidence="2" id="KW-0812">Transmembrane</keyword>
<name>A0ABU8RN89_9ACTN</name>
<dbReference type="Proteomes" id="UP001387100">
    <property type="component" value="Unassembled WGS sequence"/>
</dbReference>
<evidence type="ECO:0000313" key="3">
    <source>
        <dbReference type="EMBL" id="MEJ5946483.1"/>
    </source>
</evidence>
<dbReference type="EMBL" id="JBBIAA010000024">
    <property type="protein sequence ID" value="MEJ5946483.1"/>
    <property type="molecule type" value="Genomic_DNA"/>
</dbReference>
<accession>A0ABU8RN89</accession>
<reference evidence="3 4" key="1">
    <citation type="journal article" date="2017" name="Int. J. Syst. Evol. Microbiol.">
        <title>Pseudokineococcus basanitobsidens sp. nov., isolated from volcanic rock.</title>
        <authorList>
            <person name="Lee D.W."/>
            <person name="Park M.Y."/>
            <person name="Kim J.J."/>
            <person name="Kim B.S."/>
        </authorList>
    </citation>
    <scope>NUCLEOTIDE SEQUENCE [LARGE SCALE GENOMIC DNA]</scope>
    <source>
        <strain evidence="3 4">DSM 103726</strain>
    </source>
</reference>
<evidence type="ECO:0000256" key="1">
    <source>
        <dbReference type="SAM" id="MobiDB-lite"/>
    </source>
</evidence>
<dbReference type="RefSeq" id="WP_339575866.1">
    <property type="nucleotide sequence ID" value="NZ_JBBIAA010000024.1"/>
</dbReference>
<keyword evidence="2" id="KW-0472">Membrane</keyword>
<feature type="transmembrane region" description="Helical" evidence="2">
    <location>
        <begin position="50"/>
        <end position="71"/>
    </location>
</feature>
<keyword evidence="4" id="KW-1185">Reference proteome</keyword>
<evidence type="ECO:0000256" key="2">
    <source>
        <dbReference type="SAM" id="Phobius"/>
    </source>
</evidence>
<keyword evidence="2" id="KW-1133">Transmembrane helix</keyword>